<dbReference type="InterPro" id="IPR022751">
    <property type="entry name" value="Alpha_mannosyltransferase"/>
</dbReference>
<keyword evidence="8" id="KW-0472">Membrane</keyword>
<sequence>MRVRFTKLLGRRSLALLTGLVLLFFLLPSDQYGVNVDGTASVLPKFEGKRAIVYSPFYKLANALSMGKSLSKILQASEKYHQIGTEWQRLKLQDKCRYYFESTAEINAEWSNDAVKTFHNENNLDDPLAELMMERIRMYDTCFLSGGLSWKKVFHKSKVDPTKLESRIFPFLSKTAKLRDMWPVIIDANHWTQTPKFSNPLLEGKDTWKLDDNHSFFYNWNMFASGKGIAMSLGLRHLDQFKKLLLTLEALNNTLPIQVVYNGAELTEFFLDDVHRFLNINALSQRVYFVNIGPLIDKSFASNYVKYFVNKWMALLFNTFSECILMDADVVSFTKPESYFDMNEYKNTGMLMFRDRNIIDEHTFKYCTDTMRMLFPSSEETILMDHKPTFPSSLIGNDNVDVDALSIEESIFYKFFIDLQLHHVDSGLVVVDRSNKLPSLLASAMININGKLQRCVYGDKEIFWLGQLLMGSNYSVYPTEGSVMGEIQELPDNSTQICGTQMAHVSTEGELLWSNGGLMRCKVQNSAELDFDHDPEYFEKKYGNVIQLQSLYNQPLTIRGYITPDVSHFPWEQVKECHQYTYCATVKDNMGKLVRLDTDKAKHLSNIAEIWNSDVRLAEKT</sequence>
<evidence type="ECO:0000256" key="8">
    <source>
        <dbReference type="ARBA" id="ARBA00023136"/>
    </source>
</evidence>
<evidence type="ECO:0000256" key="5">
    <source>
        <dbReference type="ARBA" id="ARBA00022692"/>
    </source>
</evidence>
<proteinExistence type="inferred from homology"/>
<gene>
    <name evidence="10" type="primary">PAN1</name>
    <name evidence="10" type="ORF">FIM1_3462</name>
</gene>
<name>A0ABX6EWM6_KLUMA</name>
<dbReference type="PANTHER" id="PTHR31392:SF1">
    <property type="entry name" value="ALPHA-1,3-MANNOSYLTRANSFERASE MNN1-RELATED"/>
    <property type="match status" value="1"/>
</dbReference>
<dbReference type="InterPro" id="IPR029044">
    <property type="entry name" value="Nucleotide-diphossugar_trans"/>
</dbReference>
<dbReference type="Proteomes" id="UP000422736">
    <property type="component" value="Chromosome 5"/>
</dbReference>
<keyword evidence="9" id="KW-0325">Glycoprotein</keyword>
<keyword evidence="5" id="KW-0812">Transmembrane</keyword>
<keyword evidence="7" id="KW-1133">Transmembrane helix</keyword>
<keyword evidence="6" id="KW-0735">Signal-anchor</keyword>
<dbReference type="PANTHER" id="PTHR31392">
    <property type="entry name" value="ALPHA-1,3-MANNOSYLTRANSFERASE MNN1-RELATED"/>
    <property type="match status" value="1"/>
</dbReference>
<keyword evidence="11" id="KW-1185">Reference proteome</keyword>
<keyword evidence="3" id="KW-0328">Glycosyltransferase</keyword>
<evidence type="ECO:0000313" key="10">
    <source>
        <dbReference type="EMBL" id="QGN16740.1"/>
    </source>
</evidence>
<reference evidence="10 11" key="2">
    <citation type="submission" date="2019-11" db="EMBL/GenBank/DDBJ databases">
        <authorList>
            <person name="Lu H."/>
        </authorList>
    </citation>
    <scope>NUCLEOTIDE SEQUENCE [LARGE SCALE GENOMIC DNA]</scope>
    <source>
        <strain evidence="10 11">FIM1</strain>
    </source>
</reference>
<evidence type="ECO:0000256" key="1">
    <source>
        <dbReference type="ARBA" id="ARBA00004606"/>
    </source>
</evidence>
<accession>A0ABX6EWM6</accession>
<evidence type="ECO:0000256" key="4">
    <source>
        <dbReference type="ARBA" id="ARBA00022679"/>
    </source>
</evidence>
<protein>
    <submittedName>
        <fullName evidence="10">Alpha-1-3-mannosyltransferase</fullName>
    </submittedName>
</protein>
<evidence type="ECO:0000313" key="11">
    <source>
        <dbReference type="Proteomes" id="UP000422736"/>
    </source>
</evidence>
<evidence type="ECO:0000256" key="6">
    <source>
        <dbReference type="ARBA" id="ARBA00022968"/>
    </source>
</evidence>
<dbReference type="Pfam" id="PF11051">
    <property type="entry name" value="Mannosyl_trans3"/>
    <property type="match status" value="1"/>
</dbReference>
<evidence type="ECO:0000256" key="2">
    <source>
        <dbReference type="ARBA" id="ARBA00009105"/>
    </source>
</evidence>
<comment type="subcellular location">
    <subcellularLocation>
        <location evidence="1">Membrane</location>
        <topology evidence="1">Single-pass type II membrane protein</topology>
    </subcellularLocation>
</comment>
<evidence type="ECO:0000256" key="3">
    <source>
        <dbReference type="ARBA" id="ARBA00022676"/>
    </source>
</evidence>
<dbReference type="EMBL" id="CP015058">
    <property type="protein sequence ID" value="QGN16740.1"/>
    <property type="molecule type" value="Genomic_DNA"/>
</dbReference>
<keyword evidence="4" id="KW-0808">Transferase</keyword>
<organism evidence="10 11">
    <name type="scientific">Kluyveromyces marxianus</name>
    <name type="common">Yeast</name>
    <name type="synonym">Candida kefyr</name>
    <dbReference type="NCBI Taxonomy" id="4911"/>
    <lineage>
        <taxon>Eukaryota</taxon>
        <taxon>Fungi</taxon>
        <taxon>Dikarya</taxon>
        <taxon>Ascomycota</taxon>
        <taxon>Saccharomycotina</taxon>
        <taxon>Saccharomycetes</taxon>
        <taxon>Saccharomycetales</taxon>
        <taxon>Saccharomycetaceae</taxon>
        <taxon>Kluyveromyces</taxon>
    </lineage>
</organism>
<evidence type="ECO:0000256" key="9">
    <source>
        <dbReference type="ARBA" id="ARBA00023180"/>
    </source>
</evidence>
<comment type="similarity">
    <text evidence="2">Belongs to the MNN1/MNT family.</text>
</comment>
<evidence type="ECO:0000256" key="7">
    <source>
        <dbReference type="ARBA" id="ARBA00022989"/>
    </source>
</evidence>
<reference evidence="10 11" key="1">
    <citation type="submission" date="2016-03" db="EMBL/GenBank/DDBJ databases">
        <title>How can Kluyveromyces marxianus grow so fast - potential evolutionary course in Saccharomyces Complex revealed by comparative genomics.</title>
        <authorList>
            <person name="Mo W."/>
            <person name="Lu W."/>
            <person name="Yang X."/>
            <person name="Qi J."/>
            <person name="Lv H."/>
        </authorList>
    </citation>
    <scope>NUCLEOTIDE SEQUENCE [LARGE SCALE GENOMIC DNA]</scope>
    <source>
        <strain evidence="10 11">FIM1</strain>
    </source>
</reference>
<dbReference type="SUPFAM" id="SSF53448">
    <property type="entry name" value="Nucleotide-diphospho-sugar transferases"/>
    <property type="match status" value="1"/>
</dbReference>